<evidence type="ECO:0000256" key="2">
    <source>
        <dbReference type="SAM" id="SignalP"/>
    </source>
</evidence>
<gene>
    <name evidence="3" type="ORF">AWRI4619_LOCUS6918</name>
</gene>
<dbReference type="CDD" id="cd13426">
    <property type="entry name" value="Peptidase_G1"/>
    <property type="match status" value="1"/>
</dbReference>
<proteinExistence type="predicted"/>
<dbReference type="AlphaFoldDB" id="A0A9N8PF38"/>
<dbReference type="Proteomes" id="UP000716446">
    <property type="component" value="Unassembled WGS sequence"/>
</dbReference>
<dbReference type="GO" id="GO:0070007">
    <property type="term" value="F:glutamic-type endopeptidase activity"/>
    <property type="evidence" value="ECO:0007669"/>
    <property type="project" value="InterPro"/>
</dbReference>
<reference evidence="3" key="1">
    <citation type="submission" date="2020-06" db="EMBL/GenBank/DDBJ databases">
        <authorList>
            <person name="Onetto C."/>
        </authorList>
    </citation>
    <scope>NUCLEOTIDE SEQUENCE</scope>
</reference>
<feature type="chain" id="PRO_5040344579" description="Concanavalin A-like lectin/glucanase" evidence="2">
    <location>
        <begin position="20"/>
        <end position="276"/>
    </location>
</feature>
<evidence type="ECO:0000313" key="3">
    <source>
        <dbReference type="EMBL" id="CAD0091884.1"/>
    </source>
</evidence>
<organism evidence="3 4">
    <name type="scientific">Aureobasidium vineae</name>
    <dbReference type="NCBI Taxonomy" id="2773715"/>
    <lineage>
        <taxon>Eukaryota</taxon>
        <taxon>Fungi</taxon>
        <taxon>Dikarya</taxon>
        <taxon>Ascomycota</taxon>
        <taxon>Pezizomycotina</taxon>
        <taxon>Dothideomycetes</taxon>
        <taxon>Dothideomycetidae</taxon>
        <taxon>Dothideales</taxon>
        <taxon>Saccotheciaceae</taxon>
        <taxon>Aureobasidium</taxon>
    </lineage>
</organism>
<dbReference type="PANTHER" id="PTHR37536">
    <property type="entry name" value="PUTATIVE (AFU_ORTHOLOGUE AFUA_3G02970)-RELATED"/>
    <property type="match status" value="1"/>
</dbReference>
<name>A0A9N8PF38_9PEZI</name>
<evidence type="ECO:0000256" key="1">
    <source>
        <dbReference type="PIRSR" id="PIRSR600250-50"/>
    </source>
</evidence>
<accession>A0A9N8PF38</accession>
<evidence type="ECO:0000313" key="4">
    <source>
        <dbReference type="Proteomes" id="UP000716446"/>
    </source>
</evidence>
<dbReference type="PRINTS" id="PR00977">
    <property type="entry name" value="SCYTLDPTASE"/>
</dbReference>
<keyword evidence="4" id="KW-1185">Reference proteome</keyword>
<dbReference type="SUPFAM" id="SSF49899">
    <property type="entry name" value="Concanavalin A-like lectins/glucanases"/>
    <property type="match status" value="1"/>
</dbReference>
<dbReference type="InterPro" id="IPR013320">
    <property type="entry name" value="ConA-like_dom_sf"/>
</dbReference>
<sequence length="276" mass="29394">MRLIAGLIAGLALVNAIAAAPIATQYDDSDLTGSNEAAANPSKEHTKNQNWAGAVLDGSDFQTVTGTFIVPRVSLPAGAQPHFFEKFGAAAWVGLDGSTCHGVIMQTGVIMRISNDGILEQEAVYEWFPDKPVRFKNLKVSPGDSVTLTITASSDSGGVAIIENNTTGQSVRHKFVGRKPHLCRTNAEWIVEDFIQKRHKHHALFADFGSVSFTNASAITGDGTRSGPTSARIHDIVGKDSHGKEYLLTNAAVDDSTVSISYGKRPVSENDGSIVC</sequence>
<comment type="caution">
    <text evidence="3">The sequence shown here is derived from an EMBL/GenBank/DDBJ whole genome shotgun (WGS) entry which is preliminary data.</text>
</comment>
<protein>
    <recommendedName>
        <fullName evidence="5">Concanavalin A-like lectin/glucanase</fullName>
    </recommendedName>
</protein>
<dbReference type="InterPro" id="IPR000250">
    <property type="entry name" value="Peptidase_G1"/>
</dbReference>
<feature type="active site" description="Proton acceptor" evidence="1">
    <location>
        <position position="192"/>
    </location>
</feature>
<dbReference type="Gene3D" id="2.60.120.700">
    <property type="entry name" value="Peptidase G1"/>
    <property type="match status" value="1"/>
</dbReference>
<feature type="signal peptide" evidence="2">
    <location>
        <begin position="1"/>
        <end position="19"/>
    </location>
</feature>
<dbReference type="Pfam" id="PF01828">
    <property type="entry name" value="Peptidase_A4"/>
    <property type="match status" value="1"/>
</dbReference>
<dbReference type="EMBL" id="CAIJEN010000013">
    <property type="protein sequence ID" value="CAD0091884.1"/>
    <property type="molecule type" value="Genomic_DNA"/>
</dbReference>
<dbReference type="GO" id="GO:0006508">
    <property type="term" value="P:proteolysis"/>
    <property type="evidence" value="ECO:0007669"/>
    <property type="project" value="InterPro"/>
</dbReference>
<dbReference type="InterPro" id="IPR038656">
    <property type="entry name" value="Peptidase_G1_sf"/>
</dbReference>
<evidence type="ECO:0008006" key="5">
    <source>
        <dbReference type="Google" id="ProtNLM"/>
    </source>
</evidence>
<keyword evidence="2" id="KW-0732">Signal</keyword>
<dbReference type="PANTHER" id="PTHR37536:SF1">
    <property type="entry name" value="ASPERGILLOPEPSIN, PUTAITVE (AFU_ORTHOLOGUE AFUA_7G01200)"/>
    <property type="match status" value="1"/>
</dbReference>